<dbReference type="AlphaFoldDB" id="A0A401H3P5"/>
<dbReference type="GO" id="GO:0003677">
    <property type="term" value="F:DNA binding"/>
    <property type="evidence" value="ECO:0007669"/>
    <property type="project" value="UniProtKB-KW"/>
</dbReference>
<dbReference type="PANTHER" id="PTHR34605:SF3">
    <property type="entry name" value="P CELL-TYPE AGGLUTINATION PROTEIN MAP4-LIKE-RELATED"/>
    <property type="match status" value="1"/>
</dbReference>
<keyword evidence="4" id="KW-1185">Reference proteome</keyword>
<dbReference type="SUPFAM" id="SSF56349">
    <property type="entry name" value="DNA breaking-rejoining enzymes"/>
    <property type="match status" value="1"/>
</dbReference>
<dbReference type="PANTHER" id="PTHR34605">
    <property type="entry name" value="PHAGE_INTEGRASE DOMAIN-CONTAINING PROTEIN"/>
    <property type="match status" value="1"/>
</dbReference>
<dbReference type="EMBL" id="BFAD01000014">
    <property type="protein sequence ID" value="GBE88970.1"/>
    <property type="molecule type" value="Genomic_DNA"/>
</dbReference>
<keyword evidence="2" id="KW-0233">DNA recombination</keyword>
<sequence>MLSSLDPGTRKNYGTGLLHFTQFCDCLAISEDLRMSAAEPLLAAFIVQWSRSVARSTVDTWMVGLSFWHALHGAPWQGVKMLKVTCAAISKTAPALKEKHALVTVEHLYALHANLDLSDSFDAAVYAVACIAFWCCHRLGELVIPSVGAFDPVKHVVRAVPVAYHTLPGGTQYTVFHVPWIKTTKQLSADIIATEFGDPSSAVIALRHHLQANARVPAHAPFFVFETSDTAGWALMTCDWFLNHVNVAWAAAGFEHLTRHCFRIGGATELLLRGTHPDVVATQGSWKSRAFLEYWRKIESILPLFISQSFTFSRLQLTSSAMDSFKKKYSL</sequence>
<dbReference type="RefSeq" id="XP_027619883.1">
    <property type="nucleotide sequence ID" value="XM_027764082.1"/>
</dbReference>
<reference evidence="3 4" key="1">
    <citation type="journal article" date="2018" name="Sci. Rep.">
        <title>Genome sequence of the cauliflower mushroom Sparassis crispa (Hanabiratake) and its association with beneficial usage.</title>
        <authorList>
            <person name="Kiyama R."/>
            <person name="Furutani Y."/>
            <person name="Kawaguchi K."/>
            <person name="Nakanishi T."/>
        </authorList>
    </citation>
    <scope>NUCLEOTIDE SEQUENCE [LARGE SCALE GENOMIC DNA]</scope>
</reference>
<organism evidence="3 4">
    <name type="scientific">Sparassis crispa</name>
    <dbReference type="NCBI Taxonomy" id="139825"/>
    <lineage>
        <taxon>Eukaryota</taxon>
        <taxon>Fungi</taxon>
        <taxon>Dikarya</taxon>
        <taxon>Basidiomycota</taxon>
        <taxon>Agaricomycotina</taxon>
        <taxon>Agaricomycetes</taxon>
        <taxon>Polyporales</taxon>
        <taxon>Sparassidaceae</taxon>
        <taxon>Sparassis</taxon>
    </lineage>
</organism>
<dbReference type="OrthoDB" id="3263117at2759"/>
<dbReference type="Gene3D" id="1.10.150.130">
    <property type="match status" value="1"/>
</dbReference>
<dbReference type="SUPFAM" id="SSF47823">
    <property type="entry name" value="lambda integrase-like, N-terminal domain"/>
    <property type="match status" value="1"/>
</dbReference>
<evidence type="ECO:0000256" key="2">
    <source>
        <dbReference type="ARBA" id="ARBA00023172"/>
    </source>
</evidence>
<proteinExistence type="predicted"/>
<dbReference type="InterPro" id="IPR013762">
    <property type="entry name" value="Integrase-like_cat_sf"/>
</dbReference>
<dbReference type="InterPro" id="IPR052925">
    <property type="entry name" value="Phage_Integrase-like_Recomb"/>
</dbReference>
<evidence type="ECO:0008006" key="5">
    <source>
        <dbReference type="Google" id="ProtNLM"/>
    </source>
</evidence>
<dbReference type="InterPro" id="IPR011010">
    <property type="entry name" value="DNA_brk_join_enz"/>
</dbReference>
<accession>A0A401H3P5</accession>
<dbReference type="InParanoid" id="A0A401H3P5"/>
<protein>
    <recommendedName>
        <fullName evidence="5">Tyr recombinase domain-containing protein</fullName>
    </recommendedName>
</protein>
<dbReference type="Gene3D" id="1.10.443.10">
    <property type="entry name" value="Intergrase catalytic core"/>
    <property type="match status" value="1"/>
</dbReference>
<dbReference type="GO" id="GO:0015074">
    <property type="term" value="P:DNA integration"/>
    <property type="evidence" value="ECO:0007669"/>
    <property type="project" value="InterPro"/>
</dbReference>
<evidence type="ECO:0000313" key="3">
    <source>
        <dbReference type="EMBL" id="GBE88970.1"/>
    </source>
</evidence>
<gene>
    <name evidence="3" type="ORF">SCP_1403780</name>
</gene>
<dbReference type="GeneID" id="38785887"/>
<dbReference type="Proteomes" id="UP000287166">
    <property type="component" value="Unassembled WGS sequence"/>
</dbReference>
<dbReference type="InterPro" id="IPR010998">
    <property type="entry name" value="Integrase_recombinase_N"/>
</dbReference>
<dbReference type="GO" id="GO:0006310">
    <property type="term" value="P:DNA recombination"/>
    <property type="evidence" value="ECO:0007669"/>
    <property type="project" value="UniProtKB-KW"/>
</dbReference>
<name>A0A401H3P5_9APHY</name>
<comment type="caution">
    <text evidence="3">The sequence shown here is derived from an EMBL/GenBank/DDBJ whole genome shotgun (WGS) entry which is preliminary data.</text>
</comment>
<evidence type="ECO:0000256" key="1">
    <source>
        <dbReference type="ARBA" id="ARBA00023125"/>
    </source>
</evidence>
<keyword evidence="1" id="KW-0238">DNA-binding</keyword>
<evidence type="ECO:0000313" key="4">
    <source>
        <dbReference type="Proteomes" id="UP000287166"/>
    </source>
</evidence>